<dbReference type="InterPro" id="IPR036397">
    <property type="entry name" value="RNaseH_sf"/>
</dbReference>
<dbReference type="Gene3D" id="3.30.420.10">
    <property type="entry name" value="Ribonuclease H-like superfamily/Ribonuclease H"/>
    <property type="match status" value="1"/>
</dbReference>
<feature type="domain" description="Integrase catalytic" evidence="2">
    <location>
        <begin position="118"/>
        <end position="292"/>
    </location>
</feature>
<gene>
    <name evidence="3" type="ORF">B5G02_06310</name>
</gene>
<dbReference type="Pfam" id="PF22483">
    <property type="entry name" value="Mu-transpos_C_2"/>
    <property type="match status" value="1"/>
</dbReference>
<dbReference type="InterPro" id="IPR054353">
    <property type="entry name" value="IstA-like_C"/>
</dbReference>
<reference evidence="4" key="1">
    <citation type="submission" date="2017-04" db="EMBL/GenBank/DDBJ databases">
        <title>Function of individual gut microbiota members based on whole genome sequencing of pure cultures obtained from chicken caecum.</title>
        <authorList>
            <person name="Medvecky M."/>
            <person name="Cejkova D."/>
            <person name="Polansky O."/>
            <person name="Karasova D."/>
            <person name="Kubasova T."/>
            <person name="Cizek A."/>
            <person name="Rychlik I."/>
        </authorList>
    </citation>
    <scope>NUCLEOTIDE SEQUENCE [LARGE SCALE GENOMIC DNA]</scope>
    <source>
        <strain evidence="4">An5</strain>
    </source>
</reference>
<protein>
    <submittedName>
        <fullName evidence="3">Transposase</fullName>
    </submittedName>
</protein>
<dbReference type="NCBIfam" id="NF033546">
    <property type="entry name" value="transpos_IS21"/>
    <property type="match status" value="1"/>
</dbReference>
<dbReference type="InterPro" id="IPR012337">
    <property type="entry name" value="RNaseH-like_sf"/>
</dbReference>
<name>A0A1Y3Y2I3_9ACTN</name>
<organism evidence="3 4">
    <name type="scientific">[Collinsella] massiliensis</name>
    <dbReference type="NCBI Taxonomy" id="1232426"/>
    <lineage>
        <taxon>Bacteria</taxon>
        <taxon>Bacillati</taxon>
        <taxon>Actinomycetota</taxon>
        <taxon>Coriobacteriia</taxon>
        <taxon>Coriobacteriales</taxon>
        <taxon>Coriobacteriaceae</taxon>
        <taxon>Enorma</taxon>
    </lineage>
</organism>
<dbReference type="PANTHER" id="PTHR35004">
    <property type="entry name" value="TRANSPOSASE RV3428C-RELATED"/>
    <property type="match status" value="1"/>
</dbReference>
<evidence type="ECO:0000259" key="2">
    <source>
        <dbReference type="PROSITE" id="PS50994"/>
    </source>
</evidence>
<comment type="caution">
    <text evidence="3">The sequence shown here is derived from an EMBL/GenBank/DDBJ whole genome shotgun (WGS) entry which is preliminary data.</text>
</comment>
<evidence type="ECO:0000313" key="4">
    <source>
        <dbReference type="Proteomes" id="UP000195781"/>
    </source>
</evidence>
<dbReference type="Proteomes" id="UP000195781">
    <property type="component" value="Unassembled WGS sequence"/>
</dbReference>
<dbReference type="GO" id="GO:0003676">
    <property type="term" value="F:nucleic acid binding"/>
    <property type="evidence" value="ECO:0007669"/>
    <property type="project" value="InterPro"/>
</dbReference>
<dbReference type="GO" id="GO:0015074">
    <property type="term" value="P:DNA integration"/>
    <property type="evidence" value="ECO:0007669"/>
    <property type="project" value="InterPro"/>
</dbReference>
<dbReference type="PANTHER" id="PTHR35004:SF7">
    <property type="entry name" value="INTEGRASE PROTEIN"/>
    <property type="match status" value="1"/>
</dbReference>
<evidence type="ECO:0000313" key="3">
    <source>
        <dbReference type="EMBL" id="OUN88520.1"/>
    </source>
</evidence>
<proteinExistence type="inferred from homology"/>
<dbReference type="SUPFAM" id="SSF53098">
    <property type="entry name" value="Ribonuclease H-like"/>
    <property type="match status" value="1"/>
</dbReference>
<keyword evidence="4" id="KW-1185">Reference proteome</keyword>
<sequence>MERNVMGELNMHRAAGTKPNFSDIARRHGLDRHTVAKYWREGAEAGDRRSERESAFERVRPVVEAKAQLPGMTKRAVYELLAHRYGDPPLPGYGAFTAWCRRQGIAFGRAAAPEAHPRFETPPGRQLQFDWKEGMRLVDAEGEVHEFSVFTATLGYSRRHVFIPTRSRTTDDLLACLLATFRTLGGAPEELVTDNMPAAVAVGGGRRRRSERVERFVREAGCRLVLCRPRSPETKGKDESANRFLSRLSAYAGEFSGWEGLLECVARVERRSNEEPNGTTGVPPAALFMREKEALRPIGNMRLLESMVGDVSVQTVPPTMLVRAAGRQWSVPRRCIGRRVAVVAMPGGQVRVRMGGEEVAVHDASGAAGPIVYREEHYMEALDGKRWADGDIRAAARANLDLLDALGGGGAE</sequence>
<dbReference type="PROSITE" id="PS50994">
    <property type="entry name" value="INTEGRASE"/>
    <property type="match status" value="1"/>
</dbReference>
<accession>A0A1Y3Y2I3</accession>
<dbReference type="AlphaFoldDB" id="A0A1Y3Y2I3"/>
<comment type="similarity">
    <text evidence="1">Belongs to the transposase IS21/IS408/IS1162 family.</text>
</comment>
<dbReference type="OrthoDB" id="3193769at2"/>
<dbReference type="InterPro" id="IPR001584">
    <property type="entry name" value="Integrase_cat-core"/>
</dbReference>
<dbReference type="Pfam" id="PF00665">
    <property type="entry name" value="rve"/>
    <property type="match status" value="1"/>
</dbReference>
<dbReference type="RefSeq" id="WP_094335615.1">
    <property type="nucleotide sequence ID" value="NZ_NFIE01000012.1"/>
</dbReference>
<dbReference type="EMBL" id="NFIE01000012">
    <property type="protein sequence ID" value="OUN88520.1"/>
    <property type="molecule type" value="Genomic_DNA"/>
</dbReference>
<evidence type="ECO:0000256" key="1">
    <source>
        <dbReference type="ARBA" id="ARBA00009277"/>
    </source>
</evidence>